<dbReference type="InterPro" id="IPR009003">
    <property type="entry name" value="Peptidase_S1_PA"/>
</dbReference>
<proteinExistence type="predicted"/>
<dbReference type="AlphaFoldDB" id="A0A919QEF7"/>
<dbReference type="InterPro" id="IPR043504">
    <property type="entry name" value="Peptidase_S1_PA_chymotrypsin"/>
</dbReference>
<sequence length="523" mass="56732">MNRTLIRSTLGSLGAASGLLAAALVALPAHADPTYTEKEALAGSSEAQAIAYFWDKAQLQDATPYNVETTVSAKHVSTGGPSASSKPGTVPAIGDEKKKTSTSTSKNVNLPRTTGKVFFMGADGKPHWCSGTSVQSNYRNVVATAGHCVYDTVSNKPTLEHWVFVPGYYQGKTPWGIYVGKTAYTHYDFDVYEDGDRDYAFVTVYNGVQLTGDKEVDKKAYDSWKGAKKILSEEVTKAEFEAKYTDGGPYWKKTLAPVSSPVDPPKANFTQAEAEKYYTDGVDGVKLTTESVAVATYNAAPAGTNALKNGEKCPSWCGPDSGVWYPIDEKAYNELKADANFKGELKKVDPGQYFKREWFIKKWVKLSTPEVYYKDHYIIRGLQDIGRLGDRVGGQGLAYNQKLGKAHFVFGYPSGSHPDGNHAFSGKTLKWSYGTTFAAVSSAIKGEELVGIKSSFTGQGALGSSWLAGYKSTRRLGYLNGVTIAVADRDGNRRIDTSVSPYFDGETYGVYKSAANVWSGSIV</sequence>
<organism evidence="3 4">
    <name type="scientific">Acrocarpospora phusangensis</name>
    <dbReference type="NCBI Taxonomy" id="1070424"/>
    <lineage>
        <taxon>Bacteria</taxon>
        <taxon>Bacillati</taxon>
        <taxon>Actinomycetota</taxon>
        <taxon>Actinomycetes</taxon>
        <taxon>Streptosporangiales</taxon>
        <taxon>Streptosporangiaceae</taxon>
        <taxon>Acrocarpospora</taxon>
    </lineage>
</organism>
<feature type="chain" id="PRO_5037991053" description="Peptidase" evidence="2">
    <location>
        <begin position="32"/>
        <end position="523"/>
    </location>
</feature>
<evidence type="ECO:0000256" key="2">
    <source>
        <dbReference type="SAM" id="SignalP"/>
    </source>
</evidence>
<dbReference type="RefSeq" id="WP_239162010.1">
    <property type="nucleotide sequence ID" value="NZ_BOOA01000051.1"/>
</dbReference>
<dbReference type="EMBL" id="BOOA01000051">
    <property type="protein sequence ID" value="GIH27218.1"/>
    <property type="molecule type" value="Genomic_DNA"/>
</dbReference>
<evidence type="ECO:0000256" key="1">
    <source>
        <dbReference type="SAM" id="MobiDB-lite"/>
    </source>
</evidence>
<name>A0A919QEF7_9ACTN</name>
<feature type="signal peptide" evidence="2">
    <location>
        <begin position="1"/>
        <end position="31"/>
    </location>
</feature>
<keyword evidence="4" id="KW-1185">Reference proteome</keyword>
<evidence type="ECO:0000313" key="3">
    <source>
        <dbReference type="EMBL" id="GIH27218.1"/>
    </source>
</evidence>
<comment type="caution">
    <text evidence="3">The sequence shown here is derived from an EMBL/GenBank/DDBJ whole genome shotgun (WGS) entry which is preliminary data.</text>
</comment>
<gene>
    <name evidence="3" type="ORF">Aph01nite_55280</name>
</gene>
<reference evidence="3" key="1">
    <citation type="submission" date="2021-01" db="EMBL/GenBank/DDBJ databases">
        <title>Whole genome shotgun sequence of Acrocarpospora phusangensis NBRC 108782.</title>
        <authorList>
            <person name="Komaki H."/>
            <person name="Tamura T."/>
        </authorList>
    </citation>
    <scope>NUCLEOTIDE SEQUENCE</scope>
    <source>
        <strain evidence="3">NBRC 108782</strain>
    </source>
</reference>
<evidence type="ECO:0008006" key="5">
    <source>
        <dbReference type="Google" id="ProtNLM"/>
    </source>
</evidence>
<accession>A0A919QEF7</accession>
<keyword evidence="2" id="KW-0732">Signal</keyword>
<evidence type="ECO:0000313" key="4">
    <source>
        <dbReference type="Proteomes" id="UP000640052"/>
    </source>
</evidence>
<dbReference type="SUPFAM" id="SSF50494">
    <property type="entry name" value="Trypsin-like serine proteases"/>
    <property type="match status" value="1"/>
</dbReference>
<dbReference type="Gene3D" id="2.40.10.10">
    <property type="entry name" value="Trypsin-like serine proteases"/>
    <property type="match status" value="2"/>
</dbReference>
<feature type="region of interest" description="Disordered" evidence="1">
    <location>
        <begin position="75"/>
        <end position="107"/>
    </location>
</feature>
<dbReference type="Proteomes" id="UP000640052">
    <property type="component" value="Unassembled WGS sequence"/>
</dbReference>
<protein>
    <recommendedName>
        <fullName evidence="5">Peptidase</fullName>
    </recommendedName>
</protein>